<evidence type="ECO:0000313" key="3">
    <source>
        <dbReference type="Proteomes" id="UP001364472"/>
    </source>
</evidence>
<reference evidence="2 3" key="1">
    <citation type="journal article" date="2016" name="Antonie Van Leeuwenhoek">
        <title>Denitratimonas tolerans gen. nov., sp. nov., a denitrifying bacterium isolated from a bioreactor for tannery wastewater treatment.</title>
        <authorList>
            <person name="Han S.I."/>
            <person name="Kim J.O."/>
            <person name="Lee Y.R."/>
            <person name="Ekpeghere K.I."/>
            <person name="Koh S.C."/>
            <person name="Whang K.S."/>
        </authorList>
    </citation>
    <scope>NUCLEOTIDE SEQUENCE [LARGE SCALE GENOMIC DNA]</scope>
    <source>
        <strain evidence="2 3">KACC 17565</strain>
    </source>
</reference>
<keyword evidence="2" id="KW-0762">Sugar transport</keyword>
<dbReference type="RefSeq" id="WP_337335838.1">
    <property type="nucleotide sequence ID" value="NZ_JBBDHC010000015.1"/>
</dbReference>
<sequence>MHLVDLLAPSRIRASASATSKKRLLELIASTLNQGSEDTDLERRIYDGLCARERLGSTGLGRGVAIPHGRITGLVGPVGAFLRLDEPLDFDASDGEPVDLVFALVVPEHFSQQHLLLLSQLAEMFSDSDFCARLRGCRTDAALQAALADWQIAHLAA</sequence>
<dbReference type="Proteomes" id="UP001364472">
    <property type="component" value="Unassembled WGS sequence"/>
</dbReference>
<evidence type="ECO:0000313" key="2">
    <source>
        <dbReference type="EMBL" id="MEJ1250139.1"/>
    </source>
</evidence>
<organism evidence="2 3">
    <name type="scientific">Denitratimonas tolerans</name>
    <dbReference type="NCBI Taxonomy" id="1338420"/>
    <lineage>
        <taxon>Bacteria</taxon>
        <taxon>Pseudomonadati</taxon>
        <taxon>Pseudomonadota</taxon>
        <taxon>Gammaproteobacteria</taxon>
        <taxon>Lysobacterales</taxon>
        <taxon>Lysobacteraceae</taxon>
        <taxon>Denitratimonas</taxon>
    </lineage>
</organism>
<evidence type="ECO:0000259" key="1">
    <source>
        <dbReference type="PROSITE" id="PS51094"/>
    </source>
</evidence>
<dbReference type="AlphaFoldDB" id="A0AAW9R7A7"/>
<dbReference type="PANTHER" id="PTHR47738:SF1">
    <property type="entry name" value="NITROGEN REGULATORY PROTEIN"/>
    <property type="match status" value="1"/>
</dbReference>
<dbReference type="GO" id="GO:0030295">
    <property type="term" value="F:protein kinase activator activity"/>
    <property type="evidence" value="ECO:0007669"/>
    <property type="project" value="TreeGrafter"/>
</dbReference>
<feature type="domain" description="PTS EIIA type-2" evidence="1">
    <location>
        <begin position="5"/>
        <end position="150"/>
    </location>
</feature>
<dbReference type="SUPFAM" id="SSF55804">
    <property type="entry name" value="Phoshotransferase/anion transport protein"/>
    <property type="match status" value="1"/>
</dbReference>
<protein>
    <submittedName>
        <fullName evidence="2">PTS sugar transporter subunit IIA</fullName>
    </submittedName>
</protein>
<dbReference type="InterPro" id="IPR002178">
    <property type="entry name" value="PTS_EIIA_type-2_dom"/>
</dbReference>
<dbReference type="Pfam" id="PF00359">
    <property type="entry name" value="PTS_EIIA_2"/>
    <property type="match status" value="1"/>
</dbReference>
<keyword evidence="2" id="KW-0813">Transport</keyword>
<dbReference type="Gene3D" id="3.40.930.10">
    <property type="entry name" value="Mannitol-specific EII, Chain A"/>
    <property type="match status" value="1"/>
</dbReference>
<proteinExistence type="predicted"/>
<dbReference type="InterPro" id="IPR051541">
    <property type="entry name" value="PTS_SugarTrans_NitroReg"/>
</dbReference>
<dbReference type="PROSITE" id="PS00372">
    <property type="entry name" value="PTS_EIIA_TYPE_2_HIS"/>
    <property type="match status" value="1"/>
</dbReference>
<accession>A0AAW9R7A7</accession>
<dbReference type="EMBL" id="JBBDHC010000015">
    <property type="protein sequence ID" value="MEJ1250139.1"/>
    <property type="molecule type" value="Genomic_DNA"/>
</dbReference>
<dbReference type="InterPro" id="IPR016152">
    <property type="entry name" value="PTrfase/Anion_transptr"/>
</dbReference>
<dbReference type="PROSITE" id="PS51094">
    <property type="entry name" value="PTS_EIIA_TYPE_2"/>
    <property type="match status" value="1"/>
</dbReference>
<comment type="caution">
    <text evidence="2">The sequence shown here is derived from an EMBL/GenBank/DDBJ whole genome shotgun (WGS) entry which is preliminary data.</text>
</comment>
<keyword evidence="3" id="KW-1185">Reference proteome</keyword>
<gene>
    <name evidence="2" type="ORF">WB794_10705</name>
</gene>
<name>A0AAW9R7A7_9GAMM</name>
<dbReference type="PANTHER" id="PTHR47738">
    <property type="entry name" value="PTS SYSTEM FRUCTOSE-LIKE EIIA COMPONENT-RELATED"/>
    <property type="match status" value="1"/>
</dbReference>
<dbReference type="CDD" id="cd00211">
    <property type="entry name" value="PTS_IIA_fru"/>
    <property type="match status" value="1"/>
</dbReference>